<dbReference type="AlphaFoldDB" id="A0A3D8YI02"/>
<evidence type="ECO:0000313" key="1">
    <source>
        <dbReference type="EMBL" id="REA64137.1"/>
    </source>
</evidence>
<dbReference type="Proteomes" id="UP000256373">
    <property type="component" value="Unassembled WGS sequence"/>
</dbReference>
<evidence type="ECO:0000313" key="2">
    <source>
        <dbReference type="Proteomes" id="UP000256373"/>
    </source>
</evidence>
<organism evidence="1 2">
    <name type="scientific">Dyadobacter luteus</name>
    <dbReference type="NCBI Taxonomy" id="2259619"/>
    <lineage>
        <taxon>Bacteria</taxon>
        <taxon>Pseudomonadati</taxon>
        <taxon>Bacteroidota</taxon>
        <taxon>Cytophagia</taxon>
        <taxon>Cytophagales</taxon>
        <taxon>Spirosomataceae</taxon>
        <taxon>Dyadobacter</taxon>
    </lineage>
</organism>
<keyword evidence="2" id="KW-1185">Reference proteome</keyword>
<sequence>MEQTILNNGTYVQISVSENQKIFARQLVEHSLHHHKVANIWDRQLSEFSKSRLMRYTGTLGEVVFADAYHLPRPVHSFGASSGQDLGQDFEITSSDSHKFSIDIKSMKRHSGVLSGHYVLNIQAVQLHRNNSKTSHYFCISFHQSEKEGTIASLLGFVDKQSLEDGHLGSLFKAGTIRARADGSSFVLRADTYEIMLSEIAPPVITDYITRLPGFKICDLIN</sequence>
<gene>
    <name evidence="1" type="ORF">DSL64_00860</name>
</gene>
<dbReference type="OrthoDB" id="940985at2"/>
<proteinExistence type="predicted"/>
<reference evidence="1 2" key="1">
    <citation type="submission" date="2018-07" db="EMBL/GenBank/DDBJ databases">
        <title>Dyadobacter roseus sp. nov., isolated from rose rhizosphere soil.</title>
        <authorList>
            <person name="Chen L."/>
        </authorList>
    </citation>
    <scope>NUCLEOTIDE SEQUENCE [LARGE SCALE GENOMIC DNA]</scope>
    <source>
        <strain evidence="1 2">RS19</strain>
    </source>
</reference>
<comment type="caution">
    <text evidence="1">The sequence shown here is derived from an EMBL/GenBank/DDBJ whole genome shotgun (WGS) entry which is preliminary data.</text>
</comment>
<protein>
    <submittedName>
        <fullName evidence="1">Uncharacterized protein</fullName>
    </submittedName>
</protein>
<name>A0A3D8YI02_9BACT</name>
<dbReference type="EMBL" id="QNUL01000001">
    <property type="protein sequence ID" value="REA64137.1"/>
    <property type="molecule type" value="Genomic_DNA"/>
</dbReference>
<accession>A0A3D8YI02</accession>
<dbReference type="RefSeq" id="WP_115828745.1">
    <property type="nucleotide sequence ID" value="NZ_QNUL01000001.1"/>
</dbReference>